<feature type="region of interest" description="Disordered" evidence="1">
    <location>
        <begin position="97"/>
        <end position="126"/>
    </location>
</feature>
<dbReference type="AlphaFoldDB" id="A0A0D0DME8"/>
<evidence type="ECO:0000313" key="2">
    <source>
        <dbReference type="EMBL" id="KIK92788.1"/>
    </source>
</evidence>
<sequence length="159" mass="17370">MCLDVSSGTCTCPKQYHNWSVPVRVNFLEKVNTRSSFFLAYQCHAIFLADPLVFSGFRRYKTDLHLLHSTETRSPFRKKWIISTDVLASMMIVRPARVIPPGTPPQRPTSANSSSHTSTGNQASLHKGPLDMAVAGAVSSPLHLVTLSESPCSNAIGAD</sequence>
<evidence type="ECO:0000256" key="1">
    <source>
        <dbReference type="SAM" id="MobiDB-lite"/>
    </source>
</evidence>
<organism evidence="2 3">
    <name type="scientific">Paxillus rubicundulus Ve08.2h10</name>
    <dbReference type="NCBI Taxonomy" id="930991"/>
    <lineage>
        <taxon>Eukaryota</taxon>
        <taxon>Fungi</taxon>
        <taxon>Dikarya</taxon>
        <taxon>Basidiomycota</taxon>
        <taxon>Agaricomycotina</taxon>
        <taxon>Agaricomycetes</taxon>
        <taxon>Agaricomycetidae</taxon>
        <taxon>Boletales</taxon>
        <taxon>Paxilineae</taxon>
        <taxon>Paxillaceae</taxon>
        <taxon>Paxillus</taxon>
    </lineage>
</organism>
<reference evidence="2 3" key="1">
    <citation type="submission" date="2014-04" db="EMBL/GenBank/DDBJ databases">
        <authorList>
            <consortium name="DOE Joint Genome Institute"/>
            <person name="Kuo A."/>
            <person name="Kohler A."/>
            <person name="Jargeat P."/>
            <person name="Nagy L.G."/>
            <person name="Floudas D."/>
            <person name="Copeland A."/>
            <person name="Barry K.W."/>
            <person name="Cichocki N."/>
            <person name="Veneault-Fourrey C."/>
            <person name="LaButti K."/>
            <person name="Lindquist E.A."/>
            <person name="Lipzen A."/>
            <person name="Lundell T."/>
            <person name="Morin E."/>
            <person name="Murat C."/>
            <person name="Sun H."/>
            <person name="Tunlid A."/>
            <person name="Henrissat B."/>
            <person name="Grigoriev I.V."/>
            <person name="Hibbett D.S."/>
            <person name="Martin F."/>
            <person name="Nordberg H.P."/>
            <person name="Cantor M.N."/>
            <person name="Hua S.X."/>
        </authorList>
    </citation>
    <scope>NUCLEOTIDE SEQUENCE [LARGE SCALE GENOMIC DNA]</scope>
    <source>
        <strain evidence="2 3">Ve08.2h10</strain>
    </source>
</reference>
<gene>
    <name evidence="2" type="ORF">PAXRUDRAFT_554324</name>
</gene>
<accession>A0A0D0DME8</accession>
<proteinExistence type="predicted"/>
<protein>
    <submittedName>
        <fullName evidence="2">Uncharacterized protein</fullName>
    </submittedName>
</protein>
<name>A0A0D0DME8_9AGAM</name>
<dbReference type="EMBL" id="KN825243">
    <property type="protein sequence ID" value="KIK92788.1"/>
    <property type="molecule type" value="Genomic_DNA"/>
</dbReference>
<feature type="compositionally biased region" description="Polar residues" evidence="1">
    <location>
        <begin position="108"/>
        <end position="124"/>
    </location>
</feature>
<evidence type="ECO:0000313" key="3">
    <source>
        <dbReference type="Proteomes" id="UP000054538"/>
    </source>
</evidence>
<dbReference type="HOGENOM" id="CLU_1661359_0_0_1"/>
<keyword evidence="3" id="KW-1185">Reference proteome</keyword>
<dbReference type="InParanoid" id="A0A0D0DME8"/>
<reference evidence="3" key="2">
    <citation type="submission" date="2015-01" db="EMBL/GenBank/DDBJ databases">
        <title>Evolutionary Origins and Diversification of the Mycorrhizal Mutualists.</title>
        <authorList>
            <consortium name="DOE Joint Genome Institute"/>
            <consortium name="Mycorrhizal Genomics Consortium"/>
            <person name="Kohler A."/>
            <person name="Kuo A."/>
            <person name="Nagy L.G."/>
            <person name="Floudas D."/>
            <person name="Copeland A."/>
            <person name="Barry K.W."/>
            <person name="Cichocki N."/>
            <person name="Veneault-Fourrey C."/>
            <person name="LaButti K."/>
            <person name="Lindquist E.A."/>
            <person name="Lipzen A."/>
            <person name="Lundell T."/>
            <person name="Morin E."/>
            <person name="Murat C."/>
            <person name="Riley R."/>
            <person name="Ohm R."/>
            <person name="Sun H."/>
            <person name="Tunlid A."/>
            <person name="Henrissat B."/>
            <person name="Grigoriev I.V."/>
            <person name="Hibbett D.S."/>
            <person name="Martin F."/>
        </authorList>
    </citation>
    <scope>NUCLEOTIDE SEQUENCE [LARGE SCALE GENOMIC DNA]</scope>
    <source>
        <strain evidence="3">Ve08.2h10</strain>
    </source>
</reference>
<dbReference type="Proteomes" id="UP000054538">
    <property type="component" value="Unassembled WGS sequence"/>
</dbReference>